<dbReference type="STRING" id="1293045.H663_13100"/>
<keyword evidence="1" id="KW-0238">DNA-binding</keyword>
<dbReference type="RefSeq" id="WP_053173840.1">
    <property type="nucleotide sequence ID" value="NZ_LFYT02000021.1"/>
</dbReference>
<dbReference type="OrthoDB" id="9795766at2"/>
<dbReference type="InterPro" id="IPR037914">
    <property type="entry name" value="SpoVT-AbrB_sf"/>
</dbReference>
<evidence type="ECO:0000313" key="1">
    <source>
        <dbReference type="EMBL" id="PVE41934.1"/>
    </source>
</evidence>
<organism evidence="1 2">
    <name type="scientific">Limnohabitans planktonicus II-D5</name>
    <dbReference type="NCBI Taxonomy" id="1293045"/>
    <lineage>
        <taxon>Bacteria</taxon>
        <taxon>Pseudomonadati</taxon>
        <taxon>Pseudomonadota</taxon>
        <taxon>Betaproteobacteria</taxon>
        <taxon>Burkholderiales</taxon>
        <taxon>Comamonadaceae</taxon>
        <taxon>Limnohabitans</taxon>
    </lineage>
</organism>
<dbReference type="AlphaFoldDB" id="A0A2T7UBA9"/>
<dbReference type="SUPFAM" id="SSF89447">
    <property type="entry name" value="AbrB/MazE/MraZ-like"/>
    <property type="match status" value="1"/>
</dbReference>
<dbReference type="Gene3D" id="2.10.260.10">
    <property type="match status" value="1"/>
</dbReference>
<gene>
    <name evidence="1" type="ORF">H663_014405</name>
</gene>
<keyword evidence="2" id="KW-1185">Reference proteome</keyword>
<proteinExistence type="predicted"/>
<evidence type="ECO:0000313" key="2">
    <source>
        <dbReference type="Proteomes" id="UP000037507"/>
    </source>
</evidence>
<dbReference type="GO" id="GO:0003677">
    <property type="term" value="F:DNA binding"/>
    <property type="evidence" value="ECO:0007669"/>
    <property type="project" value="UniProtKB-KW"/>
</dbReference>
<sequence length="84" mass="8634">MEIAIRNIGNSKGVVLPKPFLAQVGLDGQATATIEVENGSIVLRKPAKSVRAGWAAAAAAVSAKGGDALLMGEFGNLDDEELGW</sequence>
<name>A0A2T7UBA9_9BURK</name>
<dbReference type="Proteomes" id="UP000037507">
    <property type="component" value="Unassembled WGS sequence"/>
</dbReference>
<dbReference type="EMBL" id="LFYT02000021">
    <property type="protein sequence ID" value="PVE41934.1"/>
    <property type="molecule type" value="Genomic_DNA"/>
</dbReference>
<accession>A0A2T7UBA9</accession>
<reference evidence="1" key="1">
    <citation type="submission" date="2017-04" db="EMBL/GenBank/DDBJ databases">
        <title>Unexpected and diverse lifestyles within the genus Limnohabitans.</title>
        <authorList>
            <person name="Kasalicky V."/>
            <person name="Mehrshad M."/>
            <person name="Andrei S.-A."/>
            <person name="Salcher M."/>
            <person name="Kratochvilova H."/>
            <person name="Simek K."/>
            <person name="Ghai R."/>
        </authorList>
    </citation>
    <scope>NUCLEOTIDE SEQUENCE [LARGE SCALE GENOMIC DNA]</scope>
    <source>
        <strain evidence="1">II-D5</strain>
    </source>
</reference>
<comment type="caution">
    <text evidence="1">The sequence shown here is derived from an EMBL/GenBank/DDBJ whole genome shotgun (WGS) entry which is preliminary data.</text>
</comment>
<protein>
    <submittedName>
        <fullName evidence="1">AbrB/MazE/SpoVT family DNA-binding domain-containing protein</fullName>
    </submittedName>
</protein>